<sequence length="201" mass="23214">MAFMAFGNSEVSSSCDSCDDSCDNDVDDDESFIFKMHECLKESYAKNKELKIKVNALLSAKSKLVHENNSLTNENDVLKKKFVEKTKIMEEQASLKKRLDDLDDILKKKKENIFEKKKTRNIFLIKTFITFKKDDLCFVKSKSTFYGNNNIICNYCHQHGYIKKKIYVKRNEILGINSICVIKHVTNPIGPKKVWVPKVVA</sequence>
<comment type="caution">
    <text evidence="2">The sequence shown here is derived from an EMBL/GenBank/DDBJ whole genome shotgun (WGS) entry which is preliminary data.</text>
</comment>
<proteinExistence type="predicted"/>
<name>A0ABD2Y0W4_9GENT</name>
<evidence type="ECO:0000313" key="2">
    <source>
        <dbReference type="EMBL" id="KAL3500671.1"/>
    </source>
</evidence>
<dbReference type="EMBL" id="JBJUIK010000016">
    <property type="protein sequence ID" value="KAL3500671.1"/>
    <property type="molecule type" value="Genomic_DNA"/>
</dbReference>
<accession>A0ABD2Y0W4</accession>
<keyword evidence="3" id="KW-1185">Reference proteome</keyword>
<organism evidence="2 3">
    <name type="scientific">Cinchona calisaya</name>
    <dbReference type="NCBI Taxonomy" id="153742"/>
    <lineage>
        <taxon>Eukaryota</taxon>
        <taxon>Viridiplantae</taxon>
        <taxon>Streptophyta</taxon>
        <taxon>Embryophyta</taxon>
        <taxon>Tracheophyta</taxon>
        <taxon>Spermatophyta</taxon>
        <taxon>Magnoliopsida</taxon>
        <taxon>eudicotyledons</taxon>
        <taxon>Gunneridae</taxon>
        <taxon>Pentapetalae</taxon>
        <taxon>asterids</taxon>
        <taxon>lamiids</taxon>
        <taxon>Gentianales</taxon>
        <taxon>Rubiaceae</taxon>
        <taxon>Cinchonoideae</taxon>
        <taxon>Cinchoneae</taxon>
        <taxon>Cinchona</taxon>
    </lineage>
</organism>
<dbReference type="AlphaFoldDB" id="A0ABD2Y0W4"/>
<evidence type="ECO:0000313" key="3">
    <source>
        <dbReference type="Proteomes" id="UP001630127"/>
    </source>
</evidence>
<gene>
    <name evidence="2" type="ORF">ACH5RR_039764</name>
</gene>
<dbReference type="Proteomes" id="UP001630127">
    <property type="component" value="Unassembled WGS sequence"/>
</dbReference>
<reference evidence="2 3" key="1">
    <citation type="submission" date="2024-11" db="EMBL/GenBank/DDBJ databases">
        <title>A near-complete genome assembly of Cinchona calisaya.</title>
        <authorList>
            <person name="Lian D.C."/>
            <person name="Zhao X.W."/>
            <person name="Wei L."/>
        </authorList>
    </citation>
    <scope>NUCLEOTIDE SEQUENCE [LARGE SCALE GENOMIC DNA]</scope>
    <source>
        <tissue evidence="2">Nenye</tissue>
    </source>
</reference>
<protein>
    <submittedName>
        <fullName evidence="2">Uncharacterized protein</fullName>
    </submittedName>
</protein>
<feature type="coiled-coil region" evidence="1">
    <location>
        <begin position="61"/>
        <end position="112"/>
    </location>
</feature>
<keyword evidence="1" id="KW-0175">Coiled coil</keyword>
<evidence type="ECO:0000256" key="1">
    <source>
        <dbReference type="SAM" id="Coils"/>
    </source>
</evidence>